<gene>
    <name evidence="4" type="ORF">SAMN04488044_1753</name>
</gene>
<dbReference type="GO" id="GO:0016811">
    <property type="term" value="F:hydrolase activity, acting on carbon-nitrogen (but not peptide) bonds, in linear amides"/>
    <property type="evidence" value="ECO:0007669"/>
    <property type="project" value="InterPro"/>
</dbReference>
<dbReference type="PROSITE" id="PS50263">
    <property type="entry name" value="CN_HYDROLASE"/>
    <property type="match status" value="1"/>
</dbReference>
<dbReference type="CDD" id="cd07572">
    <property type="entry name" value="nit"/>
    <property type="match status" value="1"/>
</dbReference>
<comment type="similarity">
    <text evidence="1">Belongs to the carbon-nitrogen hydrolase superfamily. NIT1/NIT2 family.</text>
</comment>
<dbReference type="PROSITE" id="PS01227">
    <property type="entry name" value="UPF0012"/>
    <property type="match status" value="1"/>
</dbReference>
<dbReference type="InterPro" id="IPR036526">
    <property type="entry name" value="C-N_Hydrolase_sf"/>
</dbReference>
<dbReference type="STRING" id="870908.SAMN04488044_1753"/>
<dbReference type="PANTHER" id="PTHR23088">
    <property type="entry name" value="NITRILASE-RELATED"/>
    <property type="match status" value="1"/>
</dbReference>
<evidence type="ECO:0000256" key="2">
    <source>
        <dbReference type="ARBA" id="ARBA00022801"/>
    </source>
</evidence>
<keyword evidence="2 4" id="KW-0378">Hydrolase</keyword>
<dbReference type="EMBL" id="FQWM01000002">
    <property type="protein sequence ID" value="SHG98469.1"/>
    <property type="molecule type" value="Genomic_DNA"/>
</dbReference>
<evidence type="ECO:0000313" key="5">
    <source>
        <dbReference type="Proteomes" id="UP000184211"/>
    </source>
</evidence>
<dbReference type="PANTHER" id="PTHR23088:SF27">
    <property type="entry name" value="DEAMINATED GLUTATHIONE AMIDASE"/>
    <property type="match status" value="1"/>
</dbReference>
<evidence type="ECO:0000313" key="4">
    <source>
        <dbReference type="EMBL" id="SHG98469.1"/>
    </source>
</evidence>
<dbReference type="OrthoDB" id="9811121at2"/>
<protein>
    <submittedName>
        <fullName evidence="4">Predicted amidohydrolase</fullName>
    </submittedName>
</protein>
<keyword evidence="5" id="KW-1185">Reference proteome</keyword>
<reference evidence="5" key="1">
    <citation type="submission" date="2016-11" db="EMBL/GenBank/DDBJ databases">
        <authorList>
            <person name="Varghese N."/>
            <person name="Submissions S."/>
        </authorList>
    </citation>
    <scope>NUCLEOTIDE SEQUENCE [LARGE SCALE GENOMIC DNA]</scope>
    <source>
        <strain evidence="5">DSM 28223</strain>
    </source>
</reference>
<dbReference type="AlphaFoldDB" id="A0A1M5PAJ9"/>
<dbReference type="Gene3D" id="3.60.110.10">
    <property type="entry name" value="Carbon-nitrogen hydrolase"/>
    <property type="match status" value="1"/>
</dbReference>
<accession>A0A1M5PAJ9</accession>
<dbReference type="Pfam" id="PF00795">
    <property type="entry name" value="CN_hydrolase"/>
    <property type="match status" value="1"/>
</dbReference>
<evidence type="ECO:0000256" key="1">
    <source>
        <dbReference type="ARBA" id="ARBA00010613"/>
    </source>
</evidence>
<evidence type="ECO:0000259" key="3">
    <source>
        <dbReference type="PROSITE" id="PS50263"/>
    </source>
</evidence>
<dbReference type="InterPro" id="IPR001110">
    <property type="entry name" value="UPF0012_CS"/>
</dbReference>
<organism evidence="4 5">
    <name type="scientific">Cognatishimia maritima</name>
    <dbReference type="NCBI Taxonomy" id="870908"/>
    <lineage>
        <taxon>Bacteria</taxon>
        <taxon>Pseudomonadati</taxon>
        <taxon>Pseudomonadota</taxon>
        <taxon>Alphaproteobacteria</taxon>
        <taxon>Rhodobacterales</taxon>
        <taxon>Paracoccaceae</taxon>
        <taxon>Cognatishimia</taxon>
    </lineage>
</organism>
<name>A0A1M5PAJ9_9RHOB</name>
<feature type="domain" description="CN hydrolase" evidence="3">
    <location>
        <begin position="1"/>
        <end position="254"/>
    </location>
</feature>
<dbReference type="InterPro" id="IPR045254">
    <property type="entry name" value="Nit1/2_C-N_Hydrolase"/>
</dbReference>
<proteinExistence type="inferred from homology"/>
<dbReference type="RefSeq" id="WP_072792507.1">
    <property type="nucleotide sequence ID" value="NZ_FQWM01000002.1"/>
</dbReference>
<dbReference type="SUPFAM" id="SSF56317">
    <property type="entry name" value="Carbon-nitrogen hydrolase"/>
    <property type="match status" value="1"/>
</dbReference>
<sequence length="279" mass="30247">MKTALLQITSSDDPSANLAEVTALLAQAKDHGAGYVLTPEVTNCVSGSRTHQQSVLRTEGEDAFLSGVRDTAARLGLWVTIGSMALKQDGPDDRFVNRQFLIDPAGDIKARYDKIHMFDVTVSETESYHESKGYRPGDRALVAVTPFAKLGLSICYDVRFPYLFRALAQAGAEVLTVPSAFSATTGAAHWHALLQARAIETGCWVLAPAQTRTHSASRGPTRKTFGHSLVVSPWGEVIADAGTDPGVIYVDLDREKVAEARRRIPSLTHDKDFDGPDPQ</sequence>
<dbReference type="Proteomes" id="UP000184211">
    <property type="component" value="Unassembled WGS sequence"/>
</dbReference>
<dbReference type="InterPro" id="IPR003010">
    <property type="entry name" value="C-N_Hydrolase"/>
</dbReference>